<keyword evidence="2" id="KW-0539">Nucleus</keyword>
<dbReference type="InterPro" id="IPR057075">
    <property type="entry name" value="bHLH_IRO3"/>
</dbReference>
<sequence>MLLFSDPARQNNGKATILCDTTRLLRDLIALIGSLKKENAALLNEFHYVSSVSLILLFIAITMHTFFFLDICGCSKYR</sequence>
<evidence type="ECO:0000313" key="5">
    <source>
        <dbReference type="EMBL" id="KAK8935791.1"/>
    </source>
</evidence>
<keyword evidence="3" id="KW-0812">Transmembrane</keyword>
<keyword evidence="3" id="KW-1133">Transmembrane helix</keyword>
<dbReference type="AlphaFoldDB" id="A0AAP0G3P4"/>
<dbReference type="PANTHER" id="PTHR47075:SF9">
    <property type="entry name" value="TRANSCRIPTION FACTOR BHLH47"/>
    <property type="match status" value="1"/>
</dbReference>
<dbReference type="GO" id="GO:0003677">
    <property type="term" value="F:DNA binding"/>
    <property type="evidence" value="ECO:0007669"/>
    <property type="project" value="UniProtKB-KW"/>
</dbReference>
<accession>A0AAP0G3P4</accession>
<keyword evidence="3" id="KW-0472">Membrane</keyword>
<dbReference type="PANTHER" id="PTHR47075">
    <property type="entry name" value="TRANSCRIPTION FACTOR BHLH47"/>
    <property type="match status" value="1"/>
</dbReference>
<name>A0AAP0G3P4_9ASPA</name>
<feature type="domain" description="Iron-related transcription factor 3 bHLH" evidence="4">
    <location>
        <begin position="8"/>
        <end position="50"/>
    </location>
</feature>
<protein>
    <submittedName>
        <fullName evidence="5">Transcription factor bHLH47</fullName>
    </submittedName>
</protein>
<comment type="caution">
    <text evidence="5">The sequence shown here is derived from an EMBL/GenBank/DDBJ whole genome shotgun (WGS) entry which is preliminary data.</text>
</comment>
<evidence type="ECO:0000313" key="6">
    <source>
        <dbReference type="Proteomes" id="UP001418222"/>
    </source>
</evidence>
<feature type="transmembrane region" description="Helical" evidence="3">
    <location>
        <begin position="46"/>
        <end position="69"/>
    </location>
</feature>
<reference evidence="5 6" key="1">
    <citation type="journal article" date="2022" name="Nat. Plants">
        <title>Genomes of leafy and leafless Platanthera orchids illuminate the evolution of mycoheterotrophy.</title>
        <authorList>
            <person name="Li M.H."/>
            <person name="Liu K.W."/>
            <person name="Li Z."/>
            <person name="Lu H.C."/>
            <person name="Ye Q.L."/>
            <person name="Zhang D."/>
            <person name="Wang J.Y."/>
            <person name="Li Y.F."/>
            <person name="Zhong Z.M."/>
            <person name="Liu X."/>
            <person name="Yu X."/>
            <person name="Liu D.K."/>
            <person name="Tu X.D."/>
            <person name="Liu B."/>
            <person name="Hao Y."/>
            <person name="Liao X.Y."/>
            <person name="Jiang Y.T."/>
            <person name="Sun W.H."/>
            <person name="Chen J."/>
            <person name="Chen Y.Q."/>
            <person name="Ai Y."/>
            <person name="Zhai J.W."/>
            <person name="Wu S.S."/>
            <person name="Zhou Z."/>
            <person name="Hsiao Y.Y."/>
            <person name="Wu W.L."/>
            <person name="Chen Y.Y."/>
            <person name="Lin Y.F."/>
            <person name="Hsu J.L."/>
            <person name="Li C.Y."/>
            <person name="Wang Z.W."/>
            <person name="Zhao X."/>
            <person name="Zhong W.Y."/>
            <person name="Ma X.K."/>
            <person name="Ma L."/>
            <person name="Huang J."/>
            <person name="Chen G.Z."/>
            <person name="Huang M.Z."/>
            <person name="Huang L."/>
            <person name="Peng D.H."/>
            <person name="Luo Y.B."/>
            <person name="Zou S.Q."/>
            <person name="Chen S.P."/>
            <person name="Lan S."/>
            <person name="Tsai W.C."/>
            <person name="Van de Peer Y."/>
            <person name="Liu Z.J."/>
        </authorList>
    </citation>
    <scope>NUCLEOTIDE SEQUENCE [LARGE SCALE GENOMIC DNA]</scope>
    <source>
        <strain evidence="5">Lor287</strain>
    </source>
</reference>
<evidence type="ECO:0000259" key="4">
    <source>
        <dbReference type="Pfam" id="PF23177"/>
    </source>
</evidence>
<evidence type="ECO:0000256" key="1">
    <source>
        <dbReference type="ARBA" id="ARBA00023125"/>
    </source>
</evidence>
<evidence type="ECO:0000256" key="2">
    <source>
        <dbReference type="ARBA" id="ARBA00023242"/>
    </source>
</evidence>
<dbReference type="Proteomes" id="UP001418222">
    <property type="component" value="Unassembled WGS sequence"/>
</dbReference>
<gene>
    <name evidence="5" type="primary">BHLH47</name>
    <name evidence="5" type="ORF">KSP39_PZI013593</name>
</gene>
<keyword evidence="6" id="KW-1185">Reference proteome</keyword>
<organism evidence="5 6">
    <name type="scientific">Platanthera zijinensis</name>
    <dbReference type="NCBI Taxonomy" id="2320716"/>
    <lineage>
        <taxon>Eukaryota</taxon>
        <taxon>Viridiplantae</taxon>
        <taxon>Streptophyta</taxon>
        <taxon>Embryophyta</taxon>
        <taxon>Tracheophyta</taxon>
        <taxon>Spermatophyta</taxon>
        <taxon>Magnoliopsida</taxon>
        <taxon>Liliopsida</taxon>
        <taxon>Asparagales</taxon>
        <taxon>Orchidaceae</taxon>
        <taxon>Orchidoideae</taxon>
        <taxon>Orchideae</taxon>
        <taxon>Orchidinae</taxon>
        <taxon>Platanthera</taxon>
    </lineage>
</organism>
<evidence type="ECO:0000256" key="3">
    <source>
        <dbReference type="SAM" id="Phobius"/>
    </source>
</evidence>
<dbReference type="Pfam" id="PF23177">
    <property type="entry name" value="bHLH_IRO3"/>
    <property type="match status" value="1"/>
</dbReference>
<keyword evidence="1" id="KW-0238">DNA-binding</keyword>
<proteinExistence type="predicted"/>
<dbReference type="EMBL" id="JBBWWQ010000011">
    <property type="protein sequence ID" value="KAK8935791.1"/>
    <property type="molecule type" value="Genomic_DNA"/>
</dbReference>